<protein>
    <submittedName>
        <fullName evidence="1">Prepilin-type N-terminal cleavage/methylation domain-containing protein</fullName>
    </submittedName>
</protein>
<proteinExistence type="predicted"/>
<evidence type="ECO:0000313" key="1">
    <source>
        <dbReference type="EMBL" id="MDQ9092140.1"/>
    </source>
</evidence>
<name>A0ABU1BCP5_PSEHA</name>
<dbReference type="EMBL" id="JAVIFY010000007">
    <property type="protein sequence ID" value="MDQ9092140.1"/>
    <property type="molecule type" value="Genomic_DNA"/>
</dbReference>
<dbReference type="Proteomes" id="UP001226574">
    <property type="component" value="Unassembled WGS sequence"/>
</dbReference>
<dbReference type="Gene3D" id="3.30.700.10">
    <property type="entry name" value="Glycoprotein, Type 4 Pilin"/>
    <property type="match status" value="1"/>
</dbReference>
<gene>
    <name evidence="1" type="ORF">RC083_11130</name>
</gene>
<comment type="caution">
    <text evidence="1">The sequence shown here is derived from an EMBL/GenBank/DDBJ whole genome shotgun (WGS) entry which is preliminary data.</text>
</comment>
<keyword evidence="2" id="KW-1185">Reference proteome</keyword>
<dbReference type="InterPro" id="IPR045584">
    <property type="entry name" value="Pilin-like"/>
</dbReference>
<sequence>MGLSLIELMVVVSIIAVLALIAVPFTQAWVYDTQINDAKSQLNRAYTHTKALALRNPVDTRGDSNSAACVSLTNNTLEVRQPNGSACSGAVIWQDSWPEGVQLTSNNAALTAIFINNRGQVLINSTPINTNLDYALSKGSANDTGQLY</sequence>
<dbReference type="NCBIfam" id="TIGR02532">
    <property type="entry name" value="IV_pilin_GFxxxE"/>
    <property type="match status" value="1"/>
</dbReference>
<reference evidence="1 2" key="1">
    <citation type="submission" date="2023-08" db="EMBL/GenBank/DDBJ databases">
        <title>Pseudoalteromonas haloplanktis LL1 genome.</title>
        <authorList>
            <person name="Wu S."/>
        </authorList>
    </citation>
    <scope>NUCLEOTIDE SEQUENCE [LARGE SCALE GENOMIC DNA]</scope>
    <source>
        <strain evidence="1 2">LL1</strain>
    </source>
</reference>
<evidence type="ECO:0000313" key="2">
    <source>
        <dbReference type="Proteomes" id="UP001226574"/>
    </source>
</evidence>
<dbReference type="RefSeq" id="WP_309039118.1">
    <property type="nucleotide sequence ID" value="NZ_JAVIFY010000007.1"/>
</dbReference>
<organism evidence="1 2">
    <name type="scientific">Pseudoalteromonas haloplanktis</name>
    <name type="common">Alteromonas haloplanktis</name>
    <dbReference type="NCBI Taxonomy" id="228"/>
    <lineage>
        <taxon>Bacteria</taxon>
        <taxon>Pseudomonadati</taxon>
        <taxon>Pseudomonadota</taxon>
        <taxon>Gammaproteobacteria</taxon>
        <taxon>Alteromonadales</taxon>
        <taxon>Pseudoalteromonadaceae</taxon>
        <taxon>Pseudoalteromonas</taxon>
    </lineage>
</organism>
<accession>A0ABU1BCP5</accession>
<dbReference type="SUPFAM" id="SSF54523">
    <property type="entry name" value="Pili subunits"/>
    <property type="match status" value="1"/>
</dbReference>
<dbReference type="InterPro" id="IPR012902">
    <property type="entry name" value="N_methyl_site"/>
</dbReference>